<protein>
    <submittedName>
        <fullName evidence="1">Toxin-antitoxin system YwqK family antitoxin</fullName>
    </submittedName>
</protein>
<evidence type="ECO:0000313" key="2">
    <source>
        <dbReference type="Proteomes" id="UP001596956"/>
    </source>
</evidence>
<dbReference type="Proteomes" id="UP001596956">
    <property type="component" value="Unassembled WGS sequence"/>
</dbReference>
<dbReference type="SUPFAM" id="SSF82185">
    <property type="entry name" value="Histone H3 K4-specific methyltransferase SET7/9 N-terminal domain"/>
    <property type="match status" value="1"/>
</dbReference>
<comment type="caution">
    <text evidence="1">The sequence shown here is derived from an EMBL/GenBank/DDBJ whole genome shotgun (WGS) entry which is preliminary data.</text>
</comment>
<reference evidence="2" key="1">
    <citation type="journal article" date="2019" name="Int. J. Syst. Evol. Microbiol.">
        <title>The Global Catalogue of Microorganisms (GCM) 10K type strain sequencing project: providing services to taxonomists for standard genome sequencing and annotation.</title>
        <authorList>
            <consortium name="The Broad Institute Genomics Platform"/>
            <consortium name="The Broad Institute Genome Sequencing Center for Infectious Disease"/>
            <person name="Wu L."/>
            <person name="Ma J."/>
        </authorList>
    </citation>
    <scope>NUCLEOTIDE SEQUENCE [LARGE SCALE GENOMIC DNA]</scope>
    <source>
        <strain evidence="2">CCUG 63369</strain>
    </source>
</reference>
<dbReference type="InterPro" id="IPR011652">
    <property type="entry name" value="MORN_2"/>
</dbReference>
<organism evidence="1 2">
    <name type="scientific">Streptomonospora algeriensis</name>
    <dbReference type="NCBI Taxonomy" id="995084"/>
    <lineage>
        <taxon>Bacteria</taxon>
        <taxon>Bacillati</taxon>
        <taxon>Actinomycetota</taxon>
        <taxon>Actinomycetes</taxon>
        <taxon>Streptosporangiales</taxon>
        <taxon>Nocardiopsidaceae</taxon>
        <taxon>Streptomonospora</taxon>
    </lineage>
</organism>
<name>A0ABW3BFK6_9ACTN</name>
<evidence type="ECO:0000313" key="1">
    <source>
        <dbReference type="EMBL" id="MFD0801870.1"/>
    </source>
</evidence>
<dbReference type="Gene3D" id="3.90.930.1">
    <property type="match status" value="1"/>
</dbReference>
<dbReference type="Pfam" id="PF07661">
    <property type="entry name" value="MORN_2"/>
    <property type="match status" value="1"/>
</dbReference>
<keyword evidence="2" id="KW-1185">Reference proteome</keyword>
<dbReference type="EMBL" id="JBHTHR010000316">
    <property type="protein sequence ID" value="MFD0801870.1"/>
    <property type="molecule type" value="Genomic_DNA"/>
</dbReference>
<accession>A0ABW3BFK6</accession>
<proteinExistence type="predicted"/>
<gene>
    <name evidence="1" type="ORF">ACFQZU_11160</name>
</gene>
<sequence length="119" mass="13647">MKRVEDTELEYDDHVAFYNGEVYTGEAVEFGKNGEVIALTTYERGFEHGPSREWYPGGQLREEGRVDMTRGAVGVWKTWHKDGTRAAERTFDGEGRLVSDREWDADGNVVKDKEYSPPR</sequence>